<keyword evidence="2" id="KW-0547">Nucleotide-binding</keyword>
<dbReference type="InterPro" id="IPR041677">
    <property type="entry name" value="DNA2/NAM7_AAA_11"/>
</dbReference>
<dbReference type="CDD" id="cd18808">
    <property type="entry name" value="SF1_C_Upf1"/>
    <property type="match status" value="1"/>
</dbReference>
<dbReference type="InterPro" id="IPR029030">
    <property type="entry name" value="Caspase-like_dom_sf"/>
</dbReference>
<dbReference type="GO" id="GO:0004197">
    <property type="term" value="F:cysteine-type endopeptidase activity"/>
    <property type="evidence" value="ECO:0007669"/>
    <property type="project" value="InterPro"/>
</dbReference>
<dbReference type="Pfam" id="PF00656">
    <property type="entry name" value="Peptidase_C14"/>
    <property type="match status" value="1"/>
</dbReference>
<dbReference type="GO" id="GO:0005509">
    <property type="term" value="F:calcium ion binding"/>
    <property type="evidence" value="ECO:0007669"/>
    <property type="project" value="InterPro"/>
</dbReference>
<dbReference type="SUPFAM" id="SSF52540">
    <property type="entry name" value="P-loop containing nucleoside triphosphate hydrolases"/>
    <property type="match status" value="1"/>
</dbReference>
<proteinExistence type="inferred from homology"/>
<dbReference type="PANTHER" id="PTHR43788:SF8">
    <property type="entry name" value="DNA-BINDING PROTEIN SMUBP-2"/>
    <property type="match status" value="1"/>
</dbReference>
<sequence>MGRYALLVGNSDYPGRSGLPPLATPPADVEAVNRALSLRGGFDVTTVLDGDREKIFVALNSLFSGRSAEDTVLVYFSCHGVLHEDDDRLYFASHDTEEGQLDATAVDAERVHQLMRNCRAGRKIALLDCCYSGSFGEGTAVRRSGLRQRIERRVRTRGTFVLTACTKLESAYEPKPGEGSLSYFTQALVEGMEGGVSDRDGDGWITVQDLADFVQNRMADRKREQSPSCFSEGVTGQIPIARVASSAEPDVGGASGASTARSATEDVFDWRRLLSYYRDCLATEVALETLIPLNATDRYQVWPGGPEPVFSGGGGPLPVPGGARRLVPHGSDDQKTLVYGYPAVVVDQPRKAKIAPLFEVEVDVDAQGRLRAFAEPHLNRSLLKHLGLSDDQTEELAEHVADNLVLGRAEQLTMLAEQVAKIVDVPVRGRLDAARLADELRLTPFQKGVQNVALLYQADAREDRTVRGLLEDYDKLLLPEVPHVGETALGALRGERRTEQSRPWQLVAPMPLNEAQERIVAAAMNERLTVATGPPGTGKSQLVTALVATAVAAGRTVLVASTNNKAVDEVKRRCDELAPGLLVRTGAQRYRAEEPDVLATLLDTYRTPGDDETARAQSRIARDDLNRRRLGLDQRHALERELADLVTSRREAREPFAGRSEVLALAEDHSAPESWLPRVRRARRPWLGWVARFRIERALGVRADRLMDLERFLTTEREWHQARVEETRLPDEAQLWHAAATLAVSAIPRQDADSVREHLAVRLTRPGNRRLVENRIQLLRRDPNKSWTGFRDLLAAAPGWATTAHSARGLLPRRGLFDLVIIDEAAQCPAAVVLPLLYRARSALLIGDPHQIPPVVNLTAGDEKPIAARHGFSTRWLHESRLSHTTSTAYDAFAAAASETFLLDEHYRCHPDIIEVPNREIYGGRLAVLTDPRRLAGRMEPAVRWQDVKGAVEVPARGSARNRAEAQAVREAVESLRTEYPNAEIGVVTPFAPQVELLKSLLADLGVSEEQIGTVHRYQGGERDFMVLSPVGSVGISRYQRNWLVTQNDLWNVAITRARAGLVIVGDREWWSGQRGLLTTLATAGERSDAASDPARTEAADRLHAELSGRGATVRRSATVGGQRCDLLVEAGERIAVFLDMADEYTSGRTLRQALARIDLVEGQGVRAVRIPGWRCLAEPSSAADLVLRRAARA</sequence>
<dbReference type="InterPro" id="IPR041679">
    <property type="entry name" value="DNA2/NAM7-like_C"/>
</dbReference>
<gene>
    <name evidence="7" type="ORF">HNR61_003338</name>
</gene>
<evidence type="ECO:0000313" key="7">
    <source>
        <dbReference type="EMBL" id="MBA8951698.1"/>
    </source>
</evidence>
<dbReference type="AlphaFoldDB" id="A0A7W3LP34"/>
<dbReference type="InterPro" id="IPR011600">
    <property type="entry name" value="Pept_C14_caspase"/>
</dbReference>
<dbReference type="Proteomes" id="UP000572680">
    <property type="component" value="Unassembled WGS sequence"/>
</dbReference>
<dbReference type="InterPro" id="IPR050534">
    <property type="entry name" value="Coronavir_polyprotein_1ab"/>
</dbReference>
<dbReference type="GO" id="GO:0005524">
    <property type="term" value="F:ATP binding"/>
    <property type="evidence" value="ECO:0007669"/>
    <property type="project" value="UniProtKB-KW"/>
</dbReference>
<feature type="domain" description="EF-hand" evidence="6">
    <location>
        <begin position="198"/>
        <end position="220"/>
    </location>
</feature>
<dbReference type="InterPro" id="IPR047187">
    <property type="entry name" value="SF1_C_Upf1"/>
</dbReference>
<dbReference type="GO" id="GO:0006508">
    <property type="term" value="P:proteolysis"/>
    <property type="evidence" value="ECO:0007669"/>
    <property type="project" value="InterPro"/>
</dbReference>
<dbReference type="NCBIfam" id="NF047832">
    <property type="entry name" value="caspase_w_EACC1"/>
    <property type="match status" value="1"/>
</dbReference>
<dbReference type="InterPro" id="IPR027417">
    <property type="entry name" value="P-loop_NTPase"/>
</dbReference>
<evidence type="ECO:0000256" key="2">
    <source>
        <dbReference type="ARBA" id="ARBA00022741"/>
    </source>
</evidence>
<dbReference type="PROSITE" id="PS00018">
    <property type="entry name" value="EF_HAND_1"/>
    <property type="match status" value="1"/>
</dbReference>
<dbReference type="Gene3D" id="3.40.50.300">
    <property type="entry name" value="P-loop containing nucleotide triphosphate hydrolases"/>
    <property type="match status" value="2"/>
</dbReference>
<dbReference type="Pfam" id="PF13086">
    <property type="entry name" value="AAA_11"/>
    <property type="match status" value="1"/>
</dbReference>
<dbReference type="PANTHER" id="PTHR43788">
    <property type="entry name" value="DNA2/NAM7 HELICASE FAMILY MEMBER"/>
    <property type="match status" value="1"/>
</dbReference>
<evidence type="ECO:0000259" key="6">
    <source>
        <dbReference type="PROSITE" id="PS50222"/>
    </source>
</evidence>
<evidence type="ECO:0000256" key="5">
    <source>
        <dbReference type="ARBA" id="ARBA00022840"/>
    </source>
</evidence>
<dbReference type="RefSeq" id="WP_182844051.1">
    <property type="nucleotide sequence ID" value="NZ_BAAALP010000010.1"/>
</dbReference>
<comment type="caution">
    <text evidence="7">The sequence shown here is derived from an EMBL/GenBank/DDBJ whole genome shotgun (WGS) entry which is preliminary data.</text>
</comment>
<dbReference type="PROSITE" id="PS50222">
    <property type="entry name" value="EF_HAND_2"/>
    <property type="match status" value="1"/>
</dbReference>
<reference evidence="7 8" key="1">
    <citation type="submission" date="2020-08" db="EMBL/GenBank/DDBJ databases">
        <title>Genomic Encyclopedia of Type Strains, Phase IV (KMG-IV): sequencing the most valuable type-strain genomes for metagenomic binning, comparative biology and taxonomic classification.</title>
        <authorList>
            <person name="Goeker M."/>
        </authorList>
    </citation>
    <scope>NUCLEOTIDE SEQUENCE [LARGE SCALE GENOMIC DNA]</scope>
    <source>
        <strain evidence="7 8">DSM 44197</strain>
    </source>
</reference>
<dbReference type="GO" id="GO:0043139">
    <property type="term" value="F:5'-3' DNA helicase activity"/>
    <property type="evidence" value="ECO:0007669"/>
    <property type="project" value="TreeGrafter"/>
</dbReference>
<keyword evidence="4" id="KW-0347">Helicase</keyword>
<evidence type="ECO:0000256" key="1">
    <source>
        <dbReference type="ARBA" id="ARBA00007913"/>
    </source>
</evidence>
<name>A0A7W3LP34_ACTNM</name>
<keyword evidence="3" id="KW-0378">Hydrolase</keyword>
<organism evidence="7 8">
    <name type="scientific">Actinomadura namibiensis</name>
    <dbReference type="NCBI Taxonomy" id="182080"/>
    <lineage>
        <taxon>Bacteria</taxon>
        <taxon>Bacillati</taxon>
        <taxon>Actinomycetota</taxon>
        <taxon>Actinomycetes</taxon>
        <taxon>Streptosporangiales</taxon>
        <taxon>Thermomonosporaceae</taxon>
        <taxon>Actinomadura</taxon>
    </lineage>
</organism>
<keyword evidence="8" id="KW-1185">Reference proteome</keyword>
<dbReference type="InterPro" id="IPR018247">
    <property type="entry name" value="EF_Hand_1_Ca_BS"/>
</dbReference>
<evidence type="ECO:0000256" key="4">
    <source>
        <dbReference type="ARBA" id="ARBA00022806"/>
    </source>
</evidence>
<comment type="similarity">
    <text evidence="1">Belongs to the DNA2/NAM7 helicase family.</text>
</comment>
<dbReference type="Gene3D" id="3.40.50.1460">
    <property type="match status" value="1"/>
</dbReference>
<evidence type="ECO:0000313" key="8">
    <source>
        <dbReference type="Proteomes" id="UP000572680"/>
    </source>
</evidence>
<dbReference type="Pfam" id="PF13087">
    <property type="entry name" value="AAA_12"/>
    <property type="match status" value="1"/>
</dbReference>
<dbReference type="EMBL" id="JACJIA010000004">
    <property type="protein sequence ID" value="MBA8951698.1"/>
    <property type="molecule type" value="Genomic_DNA"/>
</dbReference>
<keyword evidence="5" id="KW-0067">ATP-binding</keyword>
<accession>A0A7W3LP34</accession>
<dbReference type="InterPro" id="IPR002048">
    <property type="entry name" value="EF_hand_dom"/>
</dbReference>
<protein>
    <recommendedName>
        <fullName evidence="6">EF-hand domain-containing protein</fullName>
    </recommendedName>
</protein>
<evidence type="ECO:0000256" key="3">
    <source>
        <dbReference type="ARBA" id="ARBA00022801"/>
    </source>
</evidence>
<dbReference type="SUPFAM" id="SSF52129">
    <property type="entry name" value="Caspase-like"/>
    <property type="match status" value="1"/>
</dbReference>